<name>A0A1B9Y1I9_9FLAO</name>
<protein>
    <recommendedName>
        <fullName evidence="3">Substrate import-associated zinc metallohydrolase lipoprotein</fullName>
    </recommendedName>
</protein>
<comment type="caution">
    <text evidence="1">The sequence shown here is derived from an EMBL/GenBank/DDBJ whole genome shotgun (WGS) entry which is preliminary data.</text>
</comment>
<dbReference type="NCBIfam" id="TIGR04549">
    <property type="entry name" value="LP_HExxH_w_tonB"/>
    <property type="match status" value="1"/>
</dbReference>
<reference evidence="1 2" key="1">
    <citation type="submission" date="2016-06" db="EMBL/GenBank/DDBJ databases">
        <title>Draft Genome Sequence of Tenacibaculum soleae UCD-KL19.</title>
        <authorList>
            <person name="Eisen J.A."/>
            <person name="Coil D.A."/>
            <person name="Lujan K.M."/>
        </authorList>
    </citation>
    <scope>NUCLEOTIDE SEQUENCE [LARGE SCALE GENOMIC DNA]</scope>
    <source>
        <strain evidence="1 2">UCD-KL19</strain>
    </source>
</reference>
<dbReference type="Pfam" id="PF15890">
    <property type="entry name" value="Peptidase_Mx1"/>
    <property type="match status" value="1"/>
</dbReference>
<gene>
    <name evidence="1" type="ORF">BA195_02645</name>
</gene>
<dbReference type="Proteomes" id="UP000093186">
    <property type="component" value="Unassembled WGS sequence"/>
</dbReference>
<organism evidence="1 2">
    <name type="scientific">Tenacibaculum soleae</name>
    <dbReference type="NCBI Taxonomy" id="447689"/>
    <lineage>
        <taxon>Bacteria</taxon>
        <taxon>Pseudomonadati</taxon>
        <taxon>Bacteroidota</taxon>
        <taxon>Flavobacteriia</taxon>
        <taxon>Flavobacteriales</taxon>
        <taxon>Flavobacteriaceae</taxon>
        <taxon>Tenacibaculum</taxon>
    </lineage>
</organism>
<dbReference type="EMBL" id="MAKX01000001">
    <property type="protein sequence ID" value="OCK43619.1"/>
    <property type="molecule type" value="Genomic_DNA"/>
</dbReference>
<dbReference type="STRING" id="447689.BA195_02645"/>
<evidence type="ECO:0000313" key="1">
    <source>
        <dbReference type="EMBL" id="OCK43619.1"/>
    </source>
</evidence>
<evidence type="ECO:0008006" key="3">
    <source>
        <dbReference type="Google" id="ProtNLM"/>
    </source>
</evidence>
<sequence length="291" mass="32812">MMKNIKYLVIALAITFSNCQEKDIPNPDKSSINSELGYQNQFDKFLTKEFVTPYNIEILYKLPDVESNFNYTLVPADYQKSIRLANLIKYLCLDAYNAVAPASFLKETFPKQIVFVGSAGYNNNNTRLLGTAEGGVKISLYDINTLDITDVEALNRLFFNTIHHEFGHVLHQKIPFSTDFTEIVGAGYIGDDWSTQWGPGESLQAGFISDYASNQVSDDFVELISHYVLSTETDWADIIVNAGPGGSLITSKMSIIKSYLKNNWDFDIDDLRAEVQDRYDNLSSQDLDNIN</sequence>
<dbReference type="InterPro" id="IPR030890">
    <property type="entry name" value="LP_HExxH_w_TonB"/>
</dbReference>
<accession>A0A1B9Y1I9</accession>
<evidence type="ECO:0000313" key="2">
    <source>
        <dbReference type="Proteomes" id="UP000093186"/>
    </source>
</evidence>
<dbReference type="AlphaFoldDB" id="A0A1B9Y1I9"/>
<dbReference type="Gene3D" id="3.40.390.70">
    <property type="match status" value="1"/>
</dbReference>
<proteinExistence type="predicted"/>
<keyword evidence="2" id="KW-1185">Reference proteome</keyword>